<dbReference type="Pfam" id="PF01426">
    <property type="entry name" value="BAH"/>
    <property type="match status" value="1"/>
</dbReference>
<dbReference type="Pfam" id="PF00628">
    <property type="entry name" value="PHD"/>
    <property type="match status" value="1"/>
</dbReference>
<dbReference type="AlphaFoldDB" id="A0AAV2FIG3"/>
<gene>
    <name evidence="8" type="ORF">LTRI10_LOCUS38334</name>
</gene>
<organism evidence="8 9">
    <name type="scientific">Linum trigynum</name>
    <dbReference type="NCBI Taxonomy" id="586398"/>
    <lineage>
        <taxon>Eukaryota</taxon>
        <taxon>Viridiplantae</taxon>
        <taxon>Streptophyta</taxon>
        <taxon>Embryophyta</taxon>
        <taxon>Tracheophyta</taxon>
        <taxon>Spermatophyta</taxon>
        <taxon>Magnoliopsida</taxon>
        <taxon>eudicotyledons</taxon>
        <taxon>Gunneridae</taxon>
        <taxon>Pentapetalae</taxon>
        <taxon>rosids</taxon>
        <taxon>fabids</taxon>
        <taxon>Malpighiales</taxon>
        <taxon>Linaceae</taxon>
        <taxon>Linum</taxon>
    </lineage>
</organism>
<dbReference type="InterPro" id="IPR001965">
    <property type="entry name" value="Znf_PHD"/>
</dbReference>
<keyword evidence="1" id="KW-0479">Metal-binding</keyword>
<dbReference type="InterPro" id="IPR043151">
    <property type="entry name" value="BAH_sf"/>
</dbReference>
<dbReference type="SMART" id="SM00249">
    <property type="entry name" value="PHD"/>
    <property type="match status" value="1"/>
</dbReference>
<sequence length="215" mass="24352">MARTRGGLTRRSTKPEGTASAAGRTRLESYTIPTTTYRVGDCVLISRPNATAELPAALVARIEGIDFYSVNKVDVHVRRYYRPEETFEGAQRFHGRKEVFLSDHWQVVSVRAIEGKCTVHSLEDYMKLGNVGAADYFCRFEYAHETGAFHPNYVPVYCICEMPRNPDLPMIHCRECRHRYHLKCLGVTIEEANGLNYVCSECSSRKECVSSVTNS</sequence>
<dbReference type="SUPFAM" id="SSF57903">
    <property type="entry name" value="FYVE/PHD zinc finger"/>
    <property type="match status" value="1"/>
</dbReference>
<dbReference type="PROSITE" id="PS50016">
    <property type="entry name" value="ZF_PHD_2"/>
    <property type="match status" value="1"/>
</dbReference>
<evidence type="ECO:0000256" key="3">
    <source>
        <dbReference type="ARBA" id="ARBA00022833"/>
    </source>
</evidence>
<proteinExistence type="predicted"/>
<keyword evidence="3" id="KW-0862">Zinc</keyword>
<name>A0AAV2FIG3_9ROSI</name>
<protein>
    <submittedName>
        <fullName evidence="8">Uncharacterized protein</fullName>
    </submittedName>
</protein>
<evidence type="ECO:0000313" key="8">
    <source>
        <dbReference type="EMBL" id="CAL1398081.1"/>
    </source>
</evidence>
<evidence type="ECO:0000259" key="7">
    <source>
        <dbReference type="PROSITE" id="PS51038"/>
    </source>
</evidence>
<dbReference type="InterPro" id="IPR019786">
    <property type="entry name" value="Zinc_finger_PHD-type_CS"/>
</dbReference>
<evidence type="ECO:0000313" key="9">
    <source>
        <dbReference type="Proteomes" id="UP001497516"/>
    </source>
</evidence>
<evidence type="ECO:0000256" key="2">
    <source>
        <dbReference type="ARBA" id="ARBA00022771"/>
    </source>
</evidence>
<dbReference type="InterPro" id="IPR013083">
    <property type="entry name" value="Znf_RING/FYVE/PHD"/>
</dbReference>
<accession>A0AAV2FIG3</accession>
<keyword evidence="9" id="KW-1185">Reference proteome</keyword>
<evidence type="ECO:0000256" key="4">
    <source>
        <dbReference type="PROSITE-ProRule" id="PRU00146"/>
    </source>
</evidence>
<feature type="region of interest" description="Disordered" evidence="5">
    <location>
        <begin position="1"/>
        <end position="25"/>
    </location>
</feature>
<dbReference type="Gene3D" id="2.30.30.490">
    <property type="match status" value="1"/>
</dbReference>
<dbReference type="PANTHER" id="PTHR46364">
    <property type="entry name" value="OS08G0421900 PROTEIN"/>
    <property type="match status" value="1"/>
</dbReference>
<dbReference type="Gene3D" id="3.30.40.10">
    <property type="entry name" value="Zinc/RING finger domain, C3HC4 (zinc finger)"/>
    <property type="match status" value="1"/>
</dbReference>
<dbReference type="GO" id="GO:0003682">
    <property type="term" value="F:chromatin binding"/>
    <property type="evidence" value="ECO:0007669"/>
    <property type="project" value="InterPro"/>
</dbReference>
<dbReference type="SMART" id="SM00439">
    <property type="entry name" value="BAH"/>
    <property type="match status" value="1"/>
</dbReference>
<evidence type="ECO:0000256" key="5">
    <source>
        <dbReference type="SAM" id="MobiDB-lite"/>
    </source>
</evidence>
<dbReference type="EMBL" id="OZ034819">
    <property type="protein sequence ID" value="CAL1398081.1"/>
    <property type="molecule type" value="Genomic_DNA"/>
</dbReference>
<dbReference type="InterPro" id="IPR011011">
    <property type="entry name" value="Znf_FYVE_PHD"/>
</dbReference>
<feature type="domain" description="PHD-type" evidence="6">
    <location>
        <begin position="155"/>
        <end position="205"/>
    </location>
</feature>
<dbReference type="Proteomes" id="UP001497516">
    <property type="component" value="Chromosome 6"/>
</dbReference>
<reference evidence="8 9" key="1">
    <citation type="submission" date="2024-04" db="EMBL/GenBank/DDBJ databases">
        <authorList>
            <person name="Fracassetti M."/>
        </authorList>
    </citation>
    <scope>NUCLEOTIDE SEQUENCE [LARGE SCALE GENOMIC DNA]</scope>
</reference>
<evidence type="ECO:0000256" key="1">
    <source>
        <dbReference type="ARBA" id="ARBA00022723"/>
    </source>
</evidence>
<dbReference type="InterPro" id="IPR001025">
    <property type="entry name" value="BAH_dom"/>
</dbReference>
<dbReference type="GO" id="GO:0008270">
    <property type="term" value="F:zinc ion binding"/>
    <property type="evidence" value="ECO:0007669"/>
    <property type="project" value="UniProtKB-KW"/>
</dbReference>
<dbReference type="PROSITE" id="PS51038">
    <property type="entry name" value="BAH"/>
    <property type="match status" value="1"/>
</dbReference>
<evidence type="ECO:0000259" key="6">
    <source>
        <dbReference type="PROSITE" id="PS50016"/>
    </source>
</evidence>
<keyword evidence="2 4" id="KW-0863">Zinc-finger</keyword>
<feature type="domain" description="BAH" evidence="7">
    <location>
        <begin position="35"/>
        <end position="153"/>
    </location>
</feature>
<dbReference type="InterPro" id="IPR019787">
    <property type="entry name" value="Znf_PHD-finger"/>
</dbReference>
<dbReference type="PROSITE" id="PS01359">
    <property type="entry name" value="ZF_PHD_1"/>
    <property type="match status" value="1"/>
</dbReference>